<protein>
    <submittedName>
        <fullName evidence="2">Uncharacterized protein</fullName>
    </submittedName>
</protein>
<sequence>MDVRLRKAFRYPDDDLGDEREELDEEEQERVIQQLHRQNEARNAQYSMIFTGIPLLSATVFLPSILSASTIDAFLSLLGMLSLLSSAYTMRHAPLYPDHKGKKPLLVEDERLTWFLSALVPINGAVCLLLTAYFFIGTGSSYTIRPVLYLIPGAMLAAVLLARETMLSVDLSALKDLQYEYKGA</sequence>
<keyword evidence="1" id="KW-1133">Transmembrane helix</keyword>
<comment type="caution">
    <text evidence="2">The sequence shown here is derived from an EMBL/GenBank/DDBJ whole genome shotgun (WGS) entry which is preliminary data.</text>
</comment>
<dbReference type="AlphaFoldDB" id="A0A1V6P6D4"/>
<feature type="transmembrane region" description="Helical" evidence="1">
    <location>
        <begin position="46"/>
        <end position="67"/>
    </location>
</feature>
<feature type="transmembrane region" description="Helical" evidence="1">
    <location>
        <begin position="73"/>
        <end position="91"/>
    </location>
</feature>
<feature type="transmembrane region" description="Helical" evidence="1">
    <location>
        <begin position="112"/>
        <end position="136"/>
    </location>
</feature>
<feature type="transmembrane region" description="Helical" evidence="1">
    <location>
        <begin position="142"/>
        <end position="162"/>
    </location>
</feature>
<evidence type="ECO:0000313" key="3">
    <source>
        <dbReference type="Proteomes" id="UP000191522"/>
    </source>
</evidence>
<keyword evidence="1" id="KW-0812">Transmembrane</keyword>
<dbReference type="OrthoDB" id="3358048at2759"/>
<dbReference type="EMBL" id="MDYL01000021">
    <property type="protein sequence ID" value="OQD72433.1"/>
    <property type="molecule type" value="Genomic_DNA"/>
</dbReference>
<dbReference type="Proteomes" id="UP000191522">
    <property type="component" value="Unassembled WGS sequence"/>
</dbReference>
<reference evidence="3" key="1">
    <citation type="journal article" date="2017" name="Nat. Microbiol.">
        <title>Global analysis of biosynthetic gene clusters reveals vast potential of secondary metabolite production in Penicillium species.</title>
        <authorList>
            <person name="Nielsen J.C."/>
            <person name="Grijseels S."/>
            <person name="Prigent S."/>
            <person name="Ji B."/>
            <person name="Dainat J."/>
            <person name="Nielsen K.F."/>
            <person name="Frisvad J.C."/>
            <person name="Workman M."/>
            <person name="Nielsen J."/>
        </authorList>
    </citation>
    <scope>NUCLEOTIDE SEQUENCE [LARGE SCALE GENOMIC DNA]</scope>
    <source>
        <strain evidence="3">IBT 11843</strain>
    </source>
</reference>
<evidence type="ECO:0000313" key="2">
    <source>
        <dbReference type="EMBL" id="OQD72433.1"/>
    </source>
</evidence>
<proteinExistence type="predicted"/>
<name>A0A1V6P6D4_PENDC</name>
<keyword evidence="1" id="KW-0472">Membrane</keyword>
<dbReference type="OMA" id="ILMAWAI"/>
<evidence type="ECO:0000256" key="1">
    <source>
        <dbReference type="SAM" id="Phobius"/>
    </source>
</evidence>
<organism evidence="2 3">
    <name type="scientific">Penicillium decumbens</name>
    <dbReference type="NCBI Taxonomy" id="69771"/>
    <lineage>
        <taxon>Eukaryota</taxon>
        <taxon>Fungi</taxon>
        <taxon>Dikarya</taxon>
        <taxon>Ascomycota</taxon>
        <taxon>Pezizomycotina</taxon>
        <taxon>Eurotiomycetes</taxon>
        <taxon>Eurotiomycetidae</taxon>
        <taxon>Eurotiales</taxon>
        <taxon>Aspergillaceae</taxon>
        <taxon>Penicillium</taxon>
    </lineage>
</organism>
<gene>
    <name evidence="2" type="ORF">PENDEC_c021G04628</name>
</gene>
<accession>A0A1V6P6D4</accession>
<keyword evidence="3" id="KW-1185">Reference proteome</keyword>